<gene>
    <name evidence="6" type="ORF">DFR58_11327</name>
</gene>
<feature type="domain" description="YknX-like C-terminal permuted SH3-like" evidence="5">
    <location>
        <begin position="343"/>
        <end position="408"/>
    </location>
</feature>
<evidence type="ECO:0000259" key="4">
    <source>
        <dbReference type="Pfam" id="PF25954"/>
    </source>
</evidence>
<proteinExistence type="inferred from homology"/>
<dbReference type="EMBL" id="QPJT01000013">
    <property type="protein sequence ID" value="RCX15447.1"/>
    <property type="molecule type" value="Genomic_DNA"/>
</dbReference>
<dbReference type="InterPro" id="IPR006143">
    <property type="entry name" value="RND_pump_MFP"/>
</dbReference>
<dbReference type="Proteomes" id="UP000253034">
    <property type="component" value="Unassembled WGS sequence"/>
</dbReference>
<dbReference type="OrthoDB" id="9810430at2"/>
<comment type="caution">
    <text evidence="6">The sequence shown here is derived from an EMBL/GenBank/DDBJ whole genome shotgun (WGS) entry which is preliminary data.</text>
</comment>
<dbReference type="PANTHER" id="PTHR30469">
    <property type="entry name" value="MULTIDRUG RESISTANCE PROTEIN MDTA"/>
    <property type="match status" value="1"/>
</dbReference>
<dbReference type="Pfam" id="PF25989">
    <property type="entry name" value="YknX_C"/>
    <property type="match status" value="1"/>
</dbReference>
<organism evidence="6 7">
    <name type="scientific">Anaerobacterium chartisolvens</name>
    <dbReference type="NCBI Taxonomy" id="1297424"/>
    <lineage>
        <taxon>Bacteria</taxon>
        <taxon>Bacillati</taxon>
        <taxon>Bacillota</taxon>
        <taxon>Clostridia</taxon>
        <taxon>Eubacteriales</taxon>
        <taxon>Oscillospiraceae</taxon>
        <taxon>Anaerobacterium</taxon>
    </lineage>
</organism>
<dbReference type="Gene3D" id="1.10.287.470">
    <property type="entry name" value="Helix hairpin bin"/>
    <property type="match status" value="1"/>
</dbReference>
<dbReference type="Gene3D" id="2.40.50.100">
    <property type="match status" value="2"/>
</dbReference>
<dbReference type="AlphaFoldDB" id="A0A369B4G2"/>
<keyword evidence="7" id="KW-1185">Reference proteome</keyword>
<evidence type="ECO:0000256" key="1">
    <source>
        <dbReference type="ARBA" id="ARBA00009477"/>
    </source>
</evidence>
<dbReference type="NCBIfam" id="TIGR01730">
    <property type="entry name" value="RND_mfp"/>
    <property type="match status" value="1"/>
</dbReference>
<protein>
    <submittedName>
        <fullName evidence="6">RND family efflux transporter MFP subunit</fullName>
    </submittedName>
</protein>
<dbReference type="Gene3D" id="2.40.30.170">
    <property type="match status" value="1"/>
</dbReference>
<keyword evidence="2" id="KW-0732">Signal</keyword>
<sequence length="410" mass="43868">MKLKKAIILTLGISLLLSGCSSGTSDENAEEVKPVAISVSKVLRTDIQSIKTVIGKVKPSQDISVVAKTPGKVSKIYVEVGQEVKKGDPLLTIEDKDIKLQVEQAKAALNAASANLDRTSGGSMELQLAQLKSTLETTRMAMDNAKTAYENVQKLYENGAASKRELDSAETGYKTALEQYNTAKSAAELTEAKINSESIETVKAQVKQAEVAYEIAKTQLENITLTAPMDGVISKRMVDAGEFVSNAAPAFTLVNVSDAVVEINVTENMINKINVGDKYKVVFKSLDNQEYTGEVISVSPDADPASNTFLIRLAISGEEGKIKGGMLATVSLVEESKKNVMAVAIDCVVEDGGKKAIYLVDGELAVKKDVVTGLSDEELLEVSGDFKEGDTVIFKGQDFVKDGTKVTVIN</sequence>
<comment type="similarity">
    <text evidence="1">Belongs to the membrane fusion protein (MFP) (TC 8.A.1) family.</text>
</comment>
<dbReference type="InterPro" id="IPR058792">
    <property type="entry name" value="Beta-barrel_RND_2"/>
</dbReference>
<feature type="chain" id="PRO_5039691520" evidence="2">
    <location>
        <begin position="24"/>
        <end position="410"/>
    </location>
</feature>
<dbReference type="InterPro" id="IPR058637">
    <property type="entry name" value="YknX-like_C"/>
</dbReference>
<dbReference type="InterPro" id="IPR059052">
    <property type="entry name" value="HH_YbhG-like"/>
</dbReference>
<evidence type="ECO:0000259" key="3">
    <source>
        <dbReference type="Pfam" id="PF25881"/>
    </source>
</evidence>
<dbReference type="Pfam" id="PF25954">
    <property type="entry name" value="Beta-barrel_RND_2"/>
    <property type="match status" value="1"/>
</dbReference>
<dbReference type="GO" id="GO:1990281">
    <property type="term" value="C:efflux pump complex"/>
    <property type="evidence" value="ECO:0007669"/>
    <property type="project" value="TreeGrafter"/>
</dbReference>
<name>A0A369B4G2_9FIRM</name>
<dbReference type="SUPFAM" id="SSF111369">
    <property type="entry name" value="HlyD-like secretion proteins"/>
    <property type="match status" value="2"/>
</dbReference>
<dbReference type="GO" id="GO:0015562">
    <property type="term" value="F:efflux transmembrane transporter activity"/>
    <property type="evidence" value="ECO:0007669"/>
    <property type="project" value="InterPro"/>
</dbReference>
<reference evidence="6 7" key="1">
    <citation type="submission" date="2018-07" db="EMBL/GenBank/DDBJ databases">
        <title>Genomic Encyclopedia of Type Strains, Phase IV (KMG-IV): sequencing the most valuable type-strain genomes for metagenomic binning, comparative biology and taxonomic classification.</title>
        <authorList>
            <person name="Goeker M."/>
        </authorList>
    </citation>
    <scope>NUCLEOTIDE SEQUENCE [LARGE SCALE GENOMIC DNA]</scope>
    <source>
        <strain evidence="6 7">DSM 27016</strain>
    </source>
</reference>
<dbReference type="RefSeq" id="WP_114298101.1">
    <property type="nucleotide sequence ID" value="NZ_QPJT01000013.1"/>
</dbReference>
<evidence type="ECO:0000256" key="2">
    <source>
        <dbReference type="SAM" id="SignalP"/>
    </source>
</evidence>
<feature type="signal peptide" evidence="2">
    <location>
        <begin position="1"/>
        <end position="23"/>
    </location>
</feature>
<dbReference type="PANTHER" id="PTHR30469:SF15">
    <property type="entry name" value="HLYD FAMILY OF SECRETION PROTEINS"/>
    <property type="match status" value="1"/>
</dbReference>
<evidence type="ECO:0000313" key="7">
    <source>
        <dbReference type="Proteomes" id="UP000253034"/>
    </source>
</evidence>
<evidence type="ECO:0000313" key="6">
    <source>
        <dbReference type="EMBL" id="RCX15447.1"/>
    </source>
</evidence>
<feature type="domain" description="CusB-like beta-barrel" evidence="4">
    <location>
        <begin position="261"/>
        <end position="335"/>
    </location>
</feature>
<dbReference type="PROSITE" id="PS51257">
    <property type="entry name" value="PROKAR_LIPOPROTEIN"/>
    <property type="match status" value="1"/>
</dbReference>
<evidence type="ECO:0000259" key="5">
    <source>
        <dbReference type="Pfam" id="PF25989"/>
    </source>
</evidence>
<accession>A0A369B4G2</accession>
<dbReference type="Gene3D" id="2.40.420.20">
    <property type="match status" value="1"/>
</dbReference>
<dbReference type="Pfam" id="PF25881">
    <property type="entry name" value="HH_YBHG"/>
    <property type="match status" value="1"/>
</dbReference>
<feature type="domain" description="YbhG-like alpha-helical hairpin" evidence="3">
    <location>
        <begin position="94"/>
        <end position="222"/>
    </location>
</feature>